<dbReference type="NCBIfam" id="TIGR02707">
    <property type="entry name" value="butyr_kinase"/>
    <property type="match status" value="1"/>
</dbReference>
<reference evidence="11" key="1">
    <citation type="submission" date="2021-11" db="EMBL/GenBank/DDBJ databases">
        <authorList>
            <person name="Qingchun L."/>
            <person name="Dong Z."/>
            <person name="Zongwei Q."/>
            <person name="Jia Z."/>
            <person name="Duotao L."/>
        </authorList>
    </citation>
    <scope>NUCLEOTIDE SEQUENCE</scope>
    <source>
        <strain evidence="11">WLY-B-L2</strain>
    </source>
</reference>
<dbReference type="Proteomes" id="UP001165422">
    <property type="component" value="Unassembled WGS sequence"/>
</dbReference>
<organism evidence="11 12">
    <name type="scientific">Clostridium aromativorans</name>
    <dbReference type="NCBI Taxonomy" id="2836848"/>
    <lineage>
        <taxon>Bacteria</taxon>
        <taxon>Bacillati</taxon>
        <taxon>Bacillota</taxon>
        <taxon>Clostridia</taxon>
        <taxon>Eubacteriales</taxon>
        <taxon>Clostridiaceae</taxon>
        <taxon>Clostridium</taxon>
    </lineage>
</organism>
<keyword evidence="12" id="KW-1185">Reference proteome</keyword>
<dbReference type="EMBL" id="JAJJPB010000012">
    <property type="protein sequence ID" value="MCC9295304.1"/>
    <property type="molecule type" value="Genomic_DNA"/>
</dbReference>
<keyword evidence="4 9" id="KW-0808">Transferase</keyword>
<evidence type="ECO:0000256" key="9">
    <source>
        <dbReference type="HAMAP-Rule" id="MF_00542"/>
    </source>
</evidence>
<keyword evidence="3 9" id="KW-0963">Cytoplasm</keyword>
<dbReference type="PANTHER" id="PTHR21060:SF3">
    <property type="entry name" value="BUTYRATE KINASE 2-RELATED"/>
    <property type="match status" value="1"/>
</dbReference>
<dbReference type="NCBIfam" id="NF002834">
    <property type="entry name" value="PRK03011.1-5"/>
    <property type="match status" value="1"/>
</dbReference>
<dbReference type="PROSITE" id="PS01076">
    <property type="entry name" value="ACETATE_KINASE_2"/>
    <property type="match status" value="1"/>
</dbReference>
<dbReference type="HAMAP" id="MF_00542">
    <property type="entry name" value="Butyrate_kinase"/>
    <property type="match status" value="1"/>
</dbReference>
<dbReference type="PANTHER" id="PTHR21060">
    <property type="entry name" value="ACETATE KINASE"/>
    <property type="match status" value="1"/>
</dbReference>
<evidence type="ECO:0000313" key="11">
    <source>
        <dbReference type="EMBL" id="MCC9295304.1"/>
    </source>
</evidence>
<accession>A0ABS8N800</accession>
<dbReference type="SUPFAM" id="SSF53067">
    <property type="entry name" value="Actin-like ATPase domain"/>
    <property type="match status" value="2"/>
</dbReference>
<dbReference type="InterPro" id="IPR000890">
    <property type="entry name" value="Aliphatic_acid_kin_short-chain"/>
</dbReference>
<comment type="similarity">
    <text evidence="2 9 10">Belongs to the acetokinase family.</text>
</comment>
<comment type="catalytic activity">
    <reaction evidence="8 9">
        <text>butanoate + ATP = butanoyl phosphate + ADP</text>
        <dbReference type="Rhea" id="RHEA:13585"/>
        <dbReference type="ChEBI" id="CHEBI:17968"/>
        <dbReference type="ChEBI" id="CHEBI:30616"/>
        <dbReference type="ChEBI" id="CHEBI:58079"/>
        <dbReference type="ChEBI" id="CHEBI:456216"/>
        <dbReference type="EC" id="2.7.2.7"/>
    </reaction>
</comment>
<evidence type="ECO:0000256" key="5">
    <source>
        <dbReference type="ARBA" id="ARBA00022741"/>
    </source>
</evidence>
<evidence type="ECO:0000256" key="4">
    <source>
        <dbReference type="ARBA" id="ARBA00022679"/>
    </source>
</evidence>
<dbReference type="InterPro" id="IPR043129">
    <property type="entry name" value="ATPase_NBD"/>
</dbReference>
<keyword evidence="7 9" id="KW-0067">ATP-binding</keyword>
<dbReference type="RefSeq" id="WP_150355380.1">
    <property type="nucleotide sequence ID" value="NZ_JAJJPB010000012.1"/>
</dbReference>
<evidence type="ECO:0000256" key="2">
    <source>
        <dbReference type="ARBA" id="ARBA00008748"/>
    </source>
</evidence>
<proteinExistence type="inferred from homology"/>
<protein>
    <recommendedName>
        <fullName evidence="9">Probable butyrate kinase</fullName>
        <shortName evidence="9">BK</shortName>
        <ecNumber evidence="9">2.7.2.7</ecNumber>
    </recommendedName>
    <alternativeName>
        <fullName evidence="9">Branched-chain carboxylic acid kinase</fullName>
    </alternativeName>
</protein>
<evidence type="ECO:0000313" key="12">
    <source>
        <dbReference type="Proteomes" id="UP001165422"/>
    </source>
</evidence>
<evidence type="ECO:0000256" key="8">
    <source>
        <dbReference type="ARBA" id="ARBA00048596"/>
    </source>
</evidence>
<dbReference type="EC" id="2.7.2.7" evidence="9"/>
<dbReference type="PIRSF" id="PIRSF036458">
    <property type="entry name" value="Butyrate_kin"/>
    <property type="match status" value="1"/>
</dbReference>
<gene>
    <name evidence="9 11" type="primary">buk</name>
    <name evidence="11" type="ORF">LN736_10595</name>
</gene>
<dbReference type="Pfam" id="PF00871">
    <property type="entry name" value="Acetate_kinase"/>
    <property type="match status" value="1"/>
</dbReference>
<dbReference type="GO" id="GO:0047761">
    <property type="term" value="F:butyrate kinase activity"/>
    <property type="evidence" value="ECO:0007669"/>
    <property type="project" value="UniProtKB-EC"/>
</dbReference>
<comment type="caution">
    <text evidence="11">The sequence shown here is derived from an EMBL/GenBank/DDBJ whole genome shotgun (WGS) entry which is preliminary data.</text>
</comment>
<comment type="subcellular location">
    <subcellularLocation>
        <location evidence="1 9">Cytoplasm</location>
    </subcellularLocation>
</comment>
<dbReference type="InterPro" id="IPR023865">
    <property type="entry name" value="Aliphatic_acid_kinase_CS"/>
</dbReference>
<name>A0ABS8N800_9CLOT</name>
<dbReference type="PRINTS" id="PR00471">
    <property type="entry name" value="ACETATEKNASE"/>
</dbReference>
<evidence type="ECO:0000256" key="7">
    <source>
        <dbReference type="ARBA" id="ARBA00022840"/>
    </source>
</evidence>
<dbReference type="CDD" id="cd24011">
    <property type="entry name" value="ASKHA_NBD_BK"/>
    <property type="match status" value="1"/>
</dbReference>
<evidence type="ECO:0000256" key="6">
    <source>
        <dbReference type="ARBA" id="ARBA00022777"/>
    </source>
</evidence>
<evidence type="ECO:0000256" key="3">
    <source>
        <dbReference type="ARBA" id="ARBA00022490"/>
    </source>
</evidence>
<dbReference type="InterPro" id="IPR011245">
    <property type="entry name" value="Butyrate_kin"/>
</dbReference>
<sequence>MEYRILVIDPGSTSTKVYVCEGKKEILKETIMYSSSYINKYDRVYDQFQFRKEDVLKILRKRSFDLNTLSAVVGRGGLLNLREDKIYRINEAMIEDLKVGIQGEHASNLGAIIADSIAGPLKIPAFTINSVTVDELWDIARISGMPDITRKSKFHALNQKAVAKKYAADIGMDYADLNLIVAHMGGGVSVGAHKRGRVVDVNNALDGDGPFTPERAGGIPVGDLVNLCYSCKYSYHKMKRIIAGEGGMVAYLGTNDFRKLEMMVNMGDKKARIILDAFILQVSKEIGKCAAVLSGDVNAIILTGGIAYSENVVNKLKERVSFISSVICIPERYELLELAQVGFRALNGEEIKEYKIIS</sequence>
<keyword evidence="6 9" id="KW-0418">Kinase</keyword>
<keyword evidence="5 9" id="KW-0547">Nucleotide-binding</keyword>
<evidence type="ECO:0000256" key="1">
    <source>
        <dbReference type="ARBA" id="ARBA00004496"/>
    </source>
</evidence>
<evidence type="ECO:0000256" key="10">
    <source>
        <dbReference type="RuleBase" id="RU003835"/>
    </source>
</evidence>
<dbReference type="Gene3D" id="3.30.420.40">
    <property type="match status" value="2"/>
</dbReference>